<keyword evidence="1" id="KW-0548">Nucleotidyltransferase</keyword>
<sequence length="207" mass="23628">VLKKKARLVAQRFKKEEGIDFEESFAPVDNPSYVYKLKKSLYGLKQAPRANMNPIETQQAALNNALVPSEKRLKIKRCNARIACSKPRKEETYQVTLEDLKLSPCYPAFVITAEDNPSYVYKLKKSLYGLKQAPRANMNPIETQQAALNNALVPSEKRLKIKRCNARIACSKPRKEETYQVTLEDLKLSPCYPAFVITAEVSKIYMH</sequence>
<dbReference type="GO" id="GO:0003964">
    <property type="term" value="F:RNA-directed DNA polymerase activity"/>
    <property type="evidence" value="ECO:0007669"/>
    <property type="project" value="UniProtKB-KW"/>
</dbReference>
<reference evidence="1" key="1">
    <citation type="journal article" date="2019" name="Sci. Rep.">
        <title>Draft genome of Tanacetum cinerariifolium, the natural source of mosquito coil.</title>
        <authorList>
            <person name="Yamashiro T."/>
            <person name="Shiraishi A."/>
            <person name="Satake H."/>
            <person name="Nakayama K."/>
        </authorList>
    </citation>
    <scope>NUCLEOTIDE SEQUENCE</scope>
</reference>
<name>A0A6L2PC59_TANCI</name>
<protein>
    <submittedName>
        <fullName evidence="1">Putative RNA-directed DNA polymerase</fullName>
    </submittedName>
</protein>
<keyword evidence="1" id="KW-0695">RNA-directed DNA polymerase</keyword>
<evidence type="ECO:0000313" key="1">
    <source>
        <dbReference type="EMBL" id="GEU94034.1"/>
    </source>
</evidence>
<dbReference type="EMBL" id="BKCJ010010982">
    <property type="protein sequence ID" value="GEU94034.1"/>
    <property type="molecule type" value="Genomic_DNA"/>
</dbReference>
<keyword evidence="1" id="KW-0808">Transferase</keyword>
<accession>A0A6L2PC59</accession>
<dbReference type="AlphaFoldDB" id="A0A6L2PC59"/>
<comment type="caution">
    <text evidence="1">The sequence shown here is derived from an EMBL/GenBank/DDBJ whole genome shotgun (WGS) entry which is preliminary data.</text>
</comment>
<gene>
    <name evidence="1" type="ORF">Tci_066012</name>
</gene>
<organism evidence="1">
    <name type="scientific">Tanacetum cinerariifolium</name>
    <name type="common">Dalmatian daisy</name>
    <name type="synonym">Chrysanthemum cinerariifolium</name>
    <dbReference type="NCBI Taxonomy" id="118510"/>
    <lineage>
        <taxon>Eukaryota</taxon>
        <taxon>Viridiplantae</taxon>
        <taxon>Streptophyta</taxon>
        <taxon>Embryophyta</taxon>
        <taxon>Tracheophyta</taxon>
        <taxon>Spermatophyta</taxon>
        <taxon>Magnoliopsida</taxon>
        <taxon>eudicotyledons</taxon>
        <taxon>Gunneridae</taxon>
        <taxon>Pentapetalae</taxon>
        <taxon>asterids</taxon>
        <taxon>campanulids</taxon>
        <taxon>Asterales</taxon>
        <taxon>Asteraceae</taxon>
        <taxon>Asteroideae</taxon>
        <taxon>Anthemideae</taxon>
        <taxon>Anthemidinae</taxon>
        <taxon>Tanacetum</taxon>
    </lineage>
</organism>
<feature type="non-terminal residue" evidence="1">
    <location>
        <position position="1"/>
    </location>
</feature>
<proteinExistence type="predicted"/>